<evidence type="ECO:0000313" key="2">
    <source>
        <dbReference type="EMBL" id="CAF4305445.1"/>
    </source>
</evidence>
<dbReference type="Proteomes" id="UP000681722">
    <property type="component" value="Unassembled WGS sequence"/>
</dbReference>
<dbReference type="AlphaFoldDB" id="A0A815MFL8"/>
<reference evidence="1" key="1">
    <citation type="submission" date="2021-02" db="EMBL/GenBank/DDBJ databases">
        <authorList>
            <person name="Nowell W R."/>
        </authorList>
    </citation>
    <scope>NUCLEOTIDE SEQUENCE</scope>
</reference>
<dbReference type="Proteomes" id="UP000663829">
    <property type="component" value="Unassembled WGS sequence"/>
</dbReference>
<organism evidence="1 3">
    <name type="scientific">Didymodactylos carnosus</name>
    <dbReference type="NCBI Taxonomy" id="1234261"/>
    <lineage>
        <taxon>Eukaryota</taxon>
        <taxon>Metazoa</taxon>
        <taxon>Spiralia</taxon>
        <taxon>Gnathifera</taxon>
        <taxon>Rotifera</taxon>
        <taxon>Eurotatoria</taxon>
        <taxon>Bdelloidea</taxon>
        <taxon>Philodinida</taxon>
        <taxon>Philodinidae</taxon>
        <taxon>Didymodactylos</taxon>
    </lineage>
</organism>
<evidence type="ECO:0000313" key="3">
    <source>
        <dbReference type="Proteomes" id="UP000663829"/>
    </source>
</evidence>
<protein>
    <submittedName>
        <fullName evidence="1">Uncharacterized protein</fullName>
    </submittedName>
</protein>
<gene>
    <name evidence="1" type="ORF">GPM918_LOCUS33784</name>
    <name evidence="2" type="ORF">SRO942_LOCUS34473</name>
</gene>
<keyword evidence="3" id="KW-1185">Reference proteome</keyword>
<dbReference type="EMBL" id="CAJNOQ010018265">
    <property type="protein sequence ID" value="CAF1423675.1"/>
    <property type="molecule type" value="Genomic_DNA"/>
</dbReference>
<accession>A0A815MFL8</accession>
<sequence length="140" mass="16110">MSAWMPTVPCDKTIAQHQKNMAEFGKYSAFDPARGARTLNQQYQEVGKSKPGFGYQHEPLFRRKLNYQQVITDVLHMKLKISDILLAEIISLMCVTDTITERAQYLTNVMTFLEKHAKDNNPSLTSIKTVTKFVIFVYVF</sequence>
<dbReference type="OrthoDB" id="6152204at2759"/>
<name>A0A815MFL8_9BILA</name>
<comment type="caution">
    <text evidence="1">The sequence shown here is derived from an EMBL/GenBank/DDBJ whole genome shotgun (WGS) entry which is preliminary data.</text>
</comment>
<proteinExistence type="predicted"/>
<evidence type="ECO:0000313" key="1">
    <source>
        <dbReference type="EMBL" id="CAF1423675.1"/>
    </source>
</evidence>
<dbReference type="EMBL" id="CAJOBC010083695">
    <property type="protein sequence ID" value="CAF4305445.1"/>
    <property type="molecule type" value="Genomic_DNA"/>
</dbReference>